<reference evidence="2" key="1">
    <citation type="submission" date="2022-04" db="EMBL/GenBank/DDBJ databases">
        <title>Lysobacter sp. CAU 1642 isolated from sea sand.</title>
        <authorList>
            <person name="Kim W."/>
        </authorList>
    </citation>
    <scope>NUCLEOTIDE SEQUENCE</scope>
    <source>
        <strain evidence="2">CAU 1642</strain>
    </source>
</reference>
<dbReference type="RefSeq" id="WP_248207739.1">
    <property type="nucleotide sequence ID" value="NZ_JALNMH010000006.1"/>
</dbReference>
<keyword evidence="3" id="KW-1185">Reference proteome</keyword>
<sequence length="333" mass="34811">MAQARRLALLGFERGEEATLATLIGSLGTRVPEEWTVVPEADAEALLIDVDSMYGQMSWLRAQGGPRPIIALTASSRTEADARVSRPLDGDGLAAALAEITPKLGPARSGAAAPTPAPASPTKKPAPSAAPAPEPAPAAPAEPAAPPPPQRLVDFLRPGRLPGPVLLKDAEPKLAVDPDQRCYLGGSALKPYLPLAGQEIEAGRWEPLSAEAFAKLKGELGEQPLARLQWVAGLGASHGELLPELSAARRFKLAKYPTTEREFPKHIRIATAMLKQPATPEEIAQASGQPVEDVIDFINACAAIDLIEAELPGGGGGEAEAAKGGLLGRLRLR</sequence>
<evidence type="ECO:0000313" key="2">
    <source>
        <dbReference type="EMBL" id="MCK7593684.1"/>
    </source>
</evidence>
<organism evidence="2 3">
    <name type="scientific">Pseudomarimonas salicorniae</name>
    <dbReference type="NCBI Taxonomy" id="2933270"/>
    <lineage>
        <taxon>Bacteria</taxon>
        <taxon>Pseudomonadati</taxon>
        <taxon>Pseudomonadota</taxon>
        <taxon>Gammaproteobacteria</taxon>
        <taxon>Lysobacterales</taxon>
        <taxon>Lysobacteraceae</taxon>
        <taxon>Pseudomarimonas</taxon>
    </lineage>
</organism>
<feature type="region of interest" description="Disordered" evidence="1">
    <location>
        <begin position="105"/>
        <end position="157"/>
    </location>
</feature>
<dbReference type="EMBL" id="JALNMH010000006">
    <property type="protein sequence ID" value="MCK7593684.1"/>
    <property type="molecule type" value="Genomic_DNA"/>
</dbReference>
<feature type="compositionally biased region" description="Pro residues" evidence="1">
    <location>
        <begin position="128"/>
        <end position="150"/>
    </location>
</feature>
<accession>A0ABT0GHL8</accession>
<proteinExistence type="predicted"/>
<dbReference type="Proteomes" id="UP001431449">
    <property type="component" value="Unassembled WGS sequence"/>
</dbReference>
<protein>
    <submittedName>
        <fullName evidence="2">Uncharacterized protein</fullName>
    </submittedName>
</protein>
<comment type="caution">
    <text evidence="2">The sequence shown here is derived from an EMBL/GenBank/DDBJ whole genome shotgun (WGS) entry which is preliminary data.</text>
</comment>
<name>A0ABT0GHL8_9GAMM</name>
<evidence type="ECO:0000256" key="1">
    <source>
        <dbReference type="SAM" id="MobiDB-lite"/>
    </source>
</evidence>
<evidence type="ECO:0000313" key="3">
    <source>
        <dbReference type="Proteomes" id="UP001431449"/>
    </source>
</evidence>
<gene>
    <name evidence="2" type="ORF">M0G41_08385</name>
</gene>